<protein>
    <recommendedName>
        <fullName evidence="3">Lysine 2,3-aminomutase</fullName>
    </recommendedName>
</protein>
<dbReference type="PANTHER" id="PTHR30538">
    <property type="entry name" value="LYSINE 2,3-AMINOMUTASE-RELATED"/>
    <property type="match status" value="1"/>
</dbReference>
<dbReference type="InterPro" id="IPR003739">
    <property type="entry name" value="Lys_aminomutase/Glu_NH3_mut"/>
</dbReference>
<dbReference type="InterPro" id="IPR013785">
    <property type="entry name" value="Aldolase_TIM"/>
</dbReference>
<keyword evidence="1" id="KW-0411">Iron-sulfur</keyword>
<organism evidence="2">
    <name type="scientific">Candidatus Methanophagaceae archaeon ANME-1 ERB6</name>
    <dbReference type="NCBI Taxonomy" id="2759912"/>
    <lineage>
        <taxon>Archaea</taxon>
        <taxon>Methanobacteriati</taxon>
        <taxon>Methanobacteriota</taxon>
        <taxon>Stenosarchaea group</taxon>
        <taxon>Methanomicrobia</taxon>
        <taxon>Candidatus Methanophagales</taxon>
        <taxon>Candidatus Methanophagaceae</taxon>
    </lineage>
</organism>
<dbReference type="GO" id="GO:0051539">
    <property type="term" value="F:4 iron, 4 sulfur cluster binding"/>
    <property type="evidence" value="ECO:0007669"/>
    <property type="project" value="UniProtKB-KW"/>
</dbReference>
<dbReference type="AlphaFoldDB" id="A0A7G9Z0Y4"/>
<name>A0A7G9Z0Y4_9EURY</name>
<keyword evidence="1" id="KW-0004">4Fe-4S</keyword>
<accession>A0A7G9Z0Y4</accession>
<evidence type="ECO:0008006" key="3">
    <source>
        <dbReference type="Google" id="ProtNLM"/>
    </source>
</evidence>
<evidence type="ECO:0000313" key="2">
    <source>
        <dbReference type="EMBL" id="QNO53918.1"/>
    </source>
</evidence>
<proteinExistence type="predicted"/>
<evidence type="ECO:0000256" key="1">
    <source>
        <dbReference type="ARBA" id="ARBA00022485"/>
    </source>
</evidence>
<dbReference type="PANTHER" id="PTHR30538:SF0">
    <property type="entry name" value="L-LYSINE 2,3-AMINOMUTASE AQ_1632-RELATED"/>
    <property type="match status" value="1"/>
</dbReference>
<dbReference type="Gene3D" id="3.20.20.70">
    <property type="entry name" value="Aldolase class I"/>
    <property type="match status" value="1"/>
</dbReference>
<dbReference type="EMBL" id="MT631555">
    <property type="protein sequence ID" value="QNO53918.1"/>
    <property type="molecule type" value="Genomic_DNA"/>
</dbReference>
<gene>
    <name evidence="2" type="ORF">NNHBGCAA_00018</name>
</gene>
<keyword evidence="1" id="KW-0479">Metal-binding</keyword>
<reference evidence="2" key="1">
    <citation type="submission" date="2020-06" db="EMBL/GenBank/DDBJ databases">
        <title>Unique genomic features of the anaerobic methanotrophic archaea.</title>
        <authorList>
            <person name="Chadwick G.L."/>
            <person name="Skennerton C.T."/>
            <person name="Laso-Perez R."/>
            <person name="Leu A.O."/>
            <person name="Speth D.R."/>
            <person name="Yu H."/>
            <person name="Morgan-Lang C."/>
            <person name="Hatzenpichler R."/>
            <person name="Goudeau D."/>
            <person name="Malmstrom R."/>
            <person name="Brazelton W.J."/>
            <person name="Woyke T."/>
            <person name="Hallam S.J."/>
            <person name="Tyson G.W."/>
            <person name="Wegener G."/>
            <person name="Boetius A."/>
            <person name="Orphan V."/>
        </authorList>
    </citation>
    <scope>NUCLEOTIDE SEQUENCE</scope>
</reference>
<keyword evidence="1" id="KW-0408">Iron</keyword>
<sequence length="127" mass="14743">MPNNQTVLLHGVNDNPETLAELQNKLVGIGVNPYYVFQCRPVKRVKAHFQVPLYKGYKIVEDAKKLLNGHSKRFKYIMLHLSGKIEIVGVMDDYIYFKYHQAKDYDNIGKLFKKKLNTTAGWLDKLD</sequence>